<evidence type="ECO:0000256" key="4">
    <source>
        <dbReference type="ARBA" id="ARBA00022989"/>
    </source>
</evidence>
<protein>
    <recommendedName>
        <fullName evidence="6">Choline transporter-like protein</fullName>
    </recommendedName>
</protein>
<comment type="function">
    <text evidence="6">Choline transporter.</text>
</comment>
<dbReference type="EMBL" id="JAPFFF010000005">
    <property type="protein sequence ID" value="KAK8889828.1"/>
    <property type="molecule type" value="Genomic_DNA"/>
</dbReference>
<proteinExistence type="inferred from homology"/>
<evidence type="ECO:0000256" key="3">
    <source>
        <dbReference type="ARBA" id="ARBA00022692"/>
    </source>
</evidence>
<comment type="subcellular location">
    <subcellularLocation>
        <location evidence="6">Cell membrane</location>
        <topology evidence="6">Multi-pass membrane protein</topology>
    </subcellularLocation>
    <subcellularLocation>
        <location evidence="1">Membrane</location>
        <topology evidence="1">Multi-pass membrane protein</topology>
    </subcellularLocation>
</comment>
<organism evidence="7 8">
    <name type="scientific">Tritrichomonas musculus</name>
    <dbReference type="NCBI Taxonomy" id="1915356"/>
    <lineage>
        <taxon>Eukaryota</taxon>
        <taxon>Metamonada</taxon>
        <taxon>Parabasalia</taxon>
        <taxon>Tritrichomonadida</taxon>
        <taxon>Tritrichomonadidae</taxon>
        <taxon>Tritrichomonas</taxon>
    </lineage>
</organism>
<evidence type="ECO:0000256" key="5">
    <source>
        <dbReference type="ARBA" id="ARBA00023136"/>
    </source>
</evidence>
<feature type="transmembrane region" description="Helical" evidence="6">
    <location>
        <begin position="153"/>
        <end position="174"/>
    </location>
</feature>
<feature type="transmembrane region" description="Helical" evidence="6">
    <location>
        <begin position="93"/>
        <end position="114"/>
    </location>
</feature>
<feature type="transmembrane region" description="Helical" evidence="6">
    <location>
        <begin position="21"/>
        <end position="45"/>
    </location>
</feature>
<feature type="transmembrane region" description="Helical" evidence="6">
    <location>
        <begin position="121"/>
        <end position="141"/>
    </location>
</feature>
<dbReference type="Pfam" id="PF04515">
    <property type="entry name" value="Choline_transpo"/>
    <property type="match status" value="1"/>
</dbReference>
<feature type="transmembrane region" description="Helical" evidence="6">
    <location>
        <begin position="234"/>
        <end position="255"/>
    </location>
</feature>
<evidence type="ECO:0000256" key="2">
    <source>
        <dbReference type="ARBA" id="ARBA00007168"/>
    </source>
</evidence>
<comment type="caution">
    <text evidence="7">The sequence shown here is derived from an EMBL/GenBank/DDBJ whole genome shotgun (WGS) entry which is preliminary data.</text>
</comment>
<dbReference type="Proteomes" id="UP001470230">
    <property type="component" value="Unassembled WGS sequence"/>
</dbReference>
<accession>A0ABR2KFV9</accession>
<keyword evidence="4 6" id="KW-1133">Transmembrane helix</keyword>
<feature type="transmembrane region" description="Helical" evidence="6">
    <location>
        <begin position="434"/>
        <end position="456"/>
    </location>
</feature>
<comment type="similarity">
    <text evidence="2 6">Belongs to the CTL (choline transporter-like) family.</text>
</comment>
<feature type="transmembrane region" description="Helical" evidence="6">
    <location>
        <begin position="404"/>
        <end position="428"/>
    </location>
</feature>
<feature type="transmembrane region" description="Helical" evidence="6">
    <location>
        <begin position="195"/>
        <end position="222"/>
    </location>
</feature>
<keyword evidence="5 6" id="KW-0472">Membrane</keyword>
<keyword evidence="8" id="KW-1185">Reference proteome</keyword>
<name>A0ABR2KFV9_9EUKA</name>
<evidence type="ECO:0000313" key="8">
    <source>
        <dbReference type="Proteomes" id="UP001470230"/>
    </source>
</evidence>
<gene>
    <name evidence="7" type="ORF">M9Y10_034582</name>
</gene>
<feature type="transmembrane region" description="Helical" evidence="6">
    <location>
        <begin position="290"/>
        <end position="308"/>
    </location>
</feature>
<dbReference type="PANTHER" id="PTHR12385">
    <property type="entry name" value="CHOLINE TRANSPORTER-LIKE (SLC FAMILY 44)"/>
    <property type="match status" value="1"/>
</dbReference>
<dbReference type="InterPro" id="IPR007603">
    <property type="entry name" value="Choline_transptr-like"/>
</dbReference>
<reference evidence="7 8" key="1">
    <citation type="submission" date="2024-04" db="EMBL/GenBank/DDBJ databases">
        <title>Tritrichomonas musculus Genome.</title>
        <authorList>
            <person name="Alves-Ferreira E."/>
            <person name="Grigg M."/>
            <person name="Lorenzi H."/>
            <person name="Galac M."/>
        </authorList>
    </citation>
    <scope>NUCLEOTIDE SEQUENCE [LARGE SCALE GENOMIC DNA]</scope>
    <source>
        <strain evidence="7 8">EAF2021</strain>
    </source>
</reference>
<dbReference type="PANTHER" id="PTHR12385:SF4">
    <property type="entry name" value="PROTEIN PNS1"/>
    <property type="match status" value="1"/>
</dbReference>
<keyword evidence="3 6" id="KW-0812">Transmembrane</keyword>
<evidence type="ECO:0000256" key="6">
    <source>
        <dbReference type="RuleBase" id="RU368066"/>
    </source>
</evidence>
<evidence type="ECO:0000256" key="1">
    <source>
        <dbReference type="ARBA" id="ARBA00004141"/>
    </source>
</evidence>
<evidence type="ECO:0000313" key="7">
    <source>
        <dbReference type="EMBL" id="KAK8889828.1"/>
    </source>
</evidence>
<sequence>MRRSPTPIRNEKDFLRKNRSSLQYHSTVWAVLFCINLMATILMFYNVIEQTIGFSNCINMLFSKYQDARHLVQIYPDEKFYQIVNLVKNSVKFSLIATLSANTFHFLFAIFFPTLYINTNLLANLILFLAPLTFLIHKGYFSFSENNVVNLEQISYCIGSIILAVIGVFLFFYRQRLVKMSAAMMKASSKMLLKHFSLFFVEIIQLLILLIVNGLYIILILIKYYYSTKLNMNVFHYLYAGFSYYWILMTVYYVGYMTTAGVVGYEFYLGNHSSMPMFIVFHAFKRAITYQFGCACYVGLVLSFFQTLKEIIDWLKPDDSKKSENNENTLFLFKIEQSIKKIIYYSLYLIVVIIEKIFKTSSKHALIYCAIFGSSYSNACYRWKRQSFSAKFMKFQHSSMISSALLTNYCISTVLAIVLALTLCFNYIEDFNIISNFSYFTSFLTFALMTSVFYILNSLITTTSDTLYLCFLEQPNILHKEFRSLYDSLEKI</sequence>